<evidence type="ECO:0008006" key="3">
    <source>
        <dbReference type="Google" id="ProtNLM"/>
    </source>
</evidence>
<accession>A0ABR1UXL6</accession>
<sequence length="225" mass="26547">MSLVPVLETAAQKALRIPEIVAMIAEALCEDDLDRRRKHRLKRFIRVNRVWFDAGVRLLWRNMNDQFLPDLVGIFFKIDPPRRPIYAAFIQDAAINLERAKDPVRWQLLRHIDFPMLRMLRVDLMVPYYKKLPLLGKHIVRVVHLENFCSPQVTTHMTRNVIKQCLESFPDLQELHFRYPAQDRIRGRALETGKTIFKMLEDAGFEKVYGLESPYKEACFRRATS</sequence>
<proteinExistence type="predicted"/>
<name>A0ABR1UXL6_9PEZI</name>
<gene>
    <name evidence="1" type="ORF">PG997_014892</name>
</gene>
<dbReference type="RefSeq" id="XP_066661394.1">
    <property type="nucleotide sequence ID" value="XM_066819206.1"/>
</dbReference>
<protein>
    <recommendedName>
        <fullName evidence="3">F-box domain-containing protein</fullName>
    </recommendedName>
</protein>
<dbReference type="Proteomes" id="UP001433268">
    <property type="component" value="Unassembled WGS sequence"/>
</dbReference>
<dbReference type="GeneID" id="92052266"/>
<evidence type="ECO:0000313" key="2">
    <source>
        <dbReference type="Proteomes" id="UP001433268"/>
    </source>
</evidence>
<reference evidence="1 2" key="1">
    <citation type="submission" date="2023-01" db="EMBL/GenBank/DDBJ databases">
        <title>Analysis of 21 Apiospora genomes using comparative genomics revels a genus with tremendous synthesis potential of carbohydrate active enzymes and secondary metabolites.</title>
        <authorList>
            <person name="Sorensen T."/>
        </authorList>
    </citation>
    <scope>NUCLEOTIDE SEQUENCE [LARGE SCALE GENOMIC DNA]</scope>
    <source>
        <strain evidence="1 2">CBS 114990</strain>
    </source>
</reference>
<keyword evidence="2" id="KW-1185">Reference proteome</keyword>
<organism evidence="1 2">
    <name type="scientific">Apiospora hydei</name>
    <dbReference type="NCBI Taxonomy" id="1337664"/>
    <lineage>
        <taxon>Eukaryota</taxon>
        <taxon>Fungi</taxon>
        <taxon>Dikarya</taxon>
        <taxon>Ascomycota</taxon>
        <taxon>Pezizomycotina</taxon>
        <taxon>Sordariomycetes</taxon>
        <taxon>Xylariomycetidae</taxon>
        <taxon>Amphisphaeriales</taxon>
        <taxon>Apiosporaceae</taxon>
        <taxon>Apiospora</taxon>
    </lineage>
</organism>
<dbReference type="EMBL" id="JAQQWN010000010">
    <property type="protein sequence ID" value="KAK8062795.1"/>
    <property type="molecule type" value="Genomic_DNA"/>
</dbReference>
<comment type="caution">
    <text evidence="1">The sequence shown here is derived from an EMBL/GenBank/DDBJ whole genome shotgun (WGS) entry which is preliminary data.</text>
</comment>
<evidence type="ECO:0000313" key="1">
    <source>
        <dbReference type="EMBL" id="KAK8062795.1"/>
    </source>
</evidence>